<name>U6K162_9EIME</name>
<dbReference type="Pfam" id="PF11054">
    <property type="entry name" value="Surface_antigen"/>
    <property type="match status" value="1"/>
</dbReference>
<dbReference type="AlphaFoldDB" id="U6K162"/>
<feature type="signal peptide" evidence="2">
    <location>
        <begin position="1"/>
        <end position="25"/>
    </location>
</feature>
<protein>
    <submittedName>
        <fullName evidence="3">SAG family member</fullName>
    </submittedName>
</protein>
<dbReference type="EMBL" id="HG682272">
    <property type="protein sequence ID" value="CDJ30052.1"/>
    <property type="molecule type" value="Genomic_DNA"/>
</dbReference>
<reference evidence="3" key="2">
    <citation type="submission" date="2013-10" db="EMBL/GenBank/DDBJ databases">
        <authorList>
            <person name="Aslett M."/>
        </authorList>
    </citation>
    <scope>NUCLEOTIDE SEQUENCE [LARGE SCALE GENOMIC DNA]</scope>
    <source>
        <strain evidence="3">Houghton</strain>
    </source>
</reference>
<keyword evidence="4" id="KW-1185">Reference proteome</keyword>
<dbReference type="InterPro" id="IPR021288">
    <property type="entry name" value="Surface_antigen"/>
</dbReference>
<proteinExistence type="predicted"/>
<keyword evidence="1" id="KW-1133">Transmembrane helix</keyword>
<feature type="transmembrane region" description="Helical" evidence="1">
    <location>
        <begin position="244"/>
        <end position="263"/>
    </location>
</feature>
<reference evidence="3" key="1">
    <citation type="submission" date="2013-10" db="EMBL/GenBank/DDBJ databases">
        <title>Genomic analysis of the causative agents of coccidiosis in chickens.</title>
        <authorList>
            <person name="Reid A.J."/>
            <person name="Blake D."/>
            <person name="Billington K."/>
            <person name="Browne H."/>
            <person name="Dunn M."/>
            <person name="Hung S."/>
            <person name="Kawahara F."/>
            <person name="Miranda-Saavedra D."/>
            <person name="Mourier T."/>
            <person name="Nagra H."/>
            <person name="Otto T.D."/>
            <person name="Rawlings N."/>
            <person name="Sanchez A."/>
            <person name="Sanders M."/>
            <person name="Subramaniam C."/>
            <person name="Tay Y."/>
            <person name="Dear P."/>
            <person name="Doerig C."/>
            <person name="Gruber A."/>
            <person name="Parkinson J."/>
            <person name="Shirley M."/>
            <person name="Wan K.L."/>
            <person name="Berriman M."/>
            <person name="Tomley F."/>
            <person name="Pain A."/>
        </authorList>
    </citation>
    <scope>NUCLEOTIDE SEQUENCE [LARGE SCALE GENOMIC DNA]</scope>
    <source>
        <strain evidence="3">Houghton</strain>
    </source>
</reference>
<organism evidence="3 4">
    <name type="scientific">Eimeria mitis</name>
    <dbReference type="NCBI Taxonomy" id="44415"/>
    <lineage>
        <taxon>Eukaryota</taxon>
        <taxon>Sar</taxon>
        <taxon>Alveolata</taxon>
        <taxon>Apicomplexa</taxon>
        <taxon>Conoidasida</taxon>
        <taxon>Coccidia</taxon>
        <taxon>Eucoccidiorida</taxon>
        <taxon>Eimeriorina</taxon>
        <taxon>Eimeriidae</taxon>
        <taxon>Eimeria</taxon>
    </lineage>
</organism>
<evidence type="ECO:0000256" key="2">
    <source>
        <dbReference type="SAM" id="SignalP"/>
    </source>
</evidence>
<keyword evidence="1" id="KW-0812">Transmembrane</keyword>
<evidence type="ECO:0000313" key="3">
    <source>
        <dbReference type="EMBL" id="CDJ30052.1"/>
    </source>
</evidence>
<dbReference type="Proteomes" id="UP000030744">
    <property type="component" value="Unassembled WGS sequence"/>
</dbReference>
<keyword evidence="1" id="KW-0472">Membrane</keyword>
<evidence type="ECO:0000256" key="1">
    <source>
        <dbReference type="SAM" id="Phobius"/>
    </source>
</evidence>
<feature type="chain" id="PRO_5004672083" evidence="2">
    <location>
        <begin position="26"/>
        <end position="264"/>
    </location>
</feature>
<dbReference type="RefSeq" id="XP_013352619.1">
    <property type="nucleotide sequence ID" value="XM_013497165.1"/>
</dbReference>
<accession>U6K162</accession>
<dbReference type="VEuPathDB" id="ToxoDB:EMH_0054850"/>
<keyword evidence="2" id="KW-0732">Signal</keyword>
<dbReference type="GeneID" id="25380146"/>
<gene>
    <name evidence="3" type="ORF">EMH_0054850</name>
</gene>
<evidence type="ECO:0000313" key="4">
    <source>
        <dbReference type="Proteomes" id="UP000030744"/>
    </source>
</evidence>
<sequence length="264" mass="27251">MATLKIISLAAASALLMAKVAQGDAEQGGGPDGEGSTTYTVDLGKPGVCLAEINAARGGAGLAHFLADEEGLKTWPTTGAEALNGEAKPWDPVCAALLKKEEEITVQQGSEGSGFPSGTYAFMALDTAEADCAAAVSYWKEAASNFTSLPPSKTDGAELYEKQHNASFIALYNPSDKATADCRIVTCTQSASLTPTVFSSRSGAGEQKGYALLCMTTPDALEDNEAPFTEEQWNKIKASLTGSAPAVAPSLLVFAVAALGVLFL</sequence>